<dbReference type="OrthoDB" id="630895at2759"/>
<dbReference type="InterPro" id="IPR002641">
    <property type="entry name" value="PNPLA_dom"/>
</dbReference>
<accession>A0A8J2SZZ3</accession>
<dbReference type="Proteomes" id="UP000789595">
    <property type="component" value="Unassembled WGS sequence"/>
</dbReference>
<keyword evidence="8" id="KW-1185">Reference proteome</keyword>
<dbReference type="GO" id="GO:0016042">
    <property type="term" value="P:lipid catabolic process"/>
    <property type="evidence" value="ECO:0007669"/>
    <property type="project" value="UniProtKB-UniRule"/>
</dbReference>
<dbReference type="GO" id="GO:0004620">
    <property type="term" value="F:phospholipase activity"/>
    <property type="evidence" value="ECO:0007669"/>
    <property type="project" value="TreeGrafter"/>
</dbReference>
<evidence type="ECO:0000256" key="1">
    <source>
        <dbReference type="ARBA" id="ARBA00022801"/>
    </source>
</evidence>
<organism evidence="7 8">
    <name type="scientific">Pelagomonas calceolata</name>
    <dbReference type="NCBI Taxonomy" id="35677"/>
    <lineage>
        <taxon>Eukaryota</taxon>
        <taxon>Sar</taxon>
        <taxon>Stramenopiles</taxon>
        <taxon>Ochrophyta</taxon>
        <taxon>Pelagophyceae</taxon>
        <taxon>Pelagomonadales</taxon>
        <taxon>Pelagomonadaceae</taxon>
        <taxon>Pelagomonas</taxon>
    </lineage>
</organism>
<dbReference type="PROSITE" id="PS51635">
    <property type="entry name" value="PNPLA"/>
    <property type="match status" value="1"/>
</dbReference>
<keyword evidence="2 4" id="KW-0442">Lipid degradation</keyword>
<dbReference type="GO" id="GO:0016020">
    <property type="term" value="C:membrane"/>
    <property type="evidence" value="ECO:0007669"/>
    <property type="project" value="TreeGrafter"/>
</dbReference>
<dbReference type="EMBL" id="CAKKNE010000006">
    <property type="protein sequence ID" value="CAH0378823.1"/>
    <property type="molecule type" value="Genomic_DNA"/>
</dbReference>
<feature type="active site" description="Nucleophile" evidence="4">
    <location>
        <position position="394"/>
    </location>
</feature>
<evidence type="ECO:0000256" key="3">
    <source>
        <dbReference type="ARBA" id="ARBA00023098"/>
    </source>
</evidence>
<dbReference type="InterPro" id="IPR016035">
    <property type="entry name" value="Acyl_Trfase/lysoPLipase"/>
</dbReference>
<protein>
    <recommendedName>
        <fullName evidence="6">PNPLA domain-containing protein</fullName>
    </recommendedName>
</protein>
<name>A0A8J2SZZ3_9STRA</name>
<evidence type="ECO:0000256" key="5">
    <source>
        <dbReference type="SAM" id="SignalP"/>
    </source>
</evidence>
<dbReference type="AlphaFoldDB" id="A0A8J2SZZ3"/>
<feature type="signal peptide" evidence="5">
    <location>
        <begin position="1"/>
        <end position="17"/>
    </location>
</feature>
<feature type="domain" description="PNPLA" evidence="6">
    <location>
        <begin position="354"/>
        <end position="547"/>
    </location>
</feature>
<sequence length="664" mass="70847">MAKLAAVALLLLQNCAALRQPTRLAATKGFNFDVASWLKAPTTTIHEDVDDVDDIQRNRDEVLHHSKHNELLTGHATSERRSVLDAELSVEAYSLSDAPVTLKPAPVQEHTKHAELSVDAAVRAASSLRPGLAVDAAIAAASAARSSADVSSARGRGSLAPTLLKAAKSIQWWLPGRQKRADRAVRAAEALAGLITLDDTATGRDLVRGTSTLTDEGMTPVVDAKQLSKAVSNLLRGGARRRVAAARLALAATAPGAPGAASAKAALRQQPRVDAYCQRRLTYQRKHDKKAEARSRAEAACAVYESAGPPGTNATDTRGLLSSKQAEDEHMLGAKLAHALGYRRPSKQRGIRILALDGGGSRGVVTVQLLKQLQQVAFPGKEPSDVFDLVVGTSTGAILALLLGTKHCSLETAEKMYELLLDRIFVKEELAGEARLLTRRARYDERHIERVFDELLGDDELLGASGGNGPDVALLSTLLSVRPAKVALFRSYELPAGSRYPGAARLPLRQALRAATAAPTLFTPLKIRSQVFCDGAIQANNPAAVALHEAARLFPGIKVDAVVSVGTGERTPSLDERIVDGDISWDNIVSQLIDSATSTTLIHDALLDLAPSDTYFRFSPRVDNDAIDATDSETLAEYRRAALDYFGDAEVKSRARACAAALGL</sequence>
<keyword evidence="1 4" id="KW-0378">Hydrolase</keyword>
<dbReference type="GO" id="GO:0006631">
    <property type="term" value="P:fatty acid metabolic process"/>
    <property type="evidence" value="ECO:0007669"/>
    <property type="project" value="TreeGrafter"/>
</dbReference>
<dbReference type="Gene3D" id="3.40.1090.10">
    <property type="entry name" value="Cytosolic phospholipase A2 catalytic domain"/>
    <property type="match status" value="1"/>
</dbReference>
<feature type="chain" id="PRO_5035202873" description="PNPLA domain-containing protein" evidence="5">
    <location>
        <begin position="18"/>
        <end position="664"/>
    </location>
</feature>
<feature type="active site" description="Proton acceptor" evidence="4">
    <location>
        <position position="534"/>
    </location>
</feature>
<evidence type="ECO:0000313" key="7">
    <source>
        <dbReference type="EMBL" id="CAH0378823.1"/>
    </source>
</evidence>
<feature type="short sequence motif" description="GXGXXG" evidence="4">
    <location>
        <begin position="358"/>
        <end position="363"/>
    </location>
</feature>
<dbReference type="SUPFAM" id="SSF52151">
    <property type="entry name" value="FabD/lysophospholipase-like"/>
    <property type="match status" value="1"/>
</dbReference>
<evidence type="ECO:0000259" key="6">
    <source>
        <dbReference type="PROSITE" id="PS51635"/>
    </source>
</evidence>
<evidence type="ECO:0000256" key="4">
    <source>
        <dbReference type="PROSITE-ProRule" id="PRU01161"/>
    </source>
</evidence>
<proteinExistence type="predicted"/>
<evidence type="ECO:0000256" key="2">
    <source>
        <dbReference type="ARBA" id="ARBA00022963"/>
    </source>
</evidence>
<keyword evidence="3 4" id="KW-0443">Lipid metabolism</keyword>
<feature type="short sequence motif" description="DGA/G" evidence="4">
    <location>
        <begin position="534"/>
        <end position="536"/>
    </location>
</feature>
<feature type="short sequence motif" description="GXSXG" evidence="4">
    <location>
        <begin position="392"/>
        <end position="396"/>
    </location>
</feature>
<keyword evidence="5" id="KW-0732">Signal</keyword>
<reference evidence="7" key="1">
    <citation type="submission" date="2021-11" db="EMBL/GenBank/DDBJ databases">
        <authorList>
            <consortium name="Genoscope - CEA"/>
            <person name="William W."/>
        </authorList>
    </citation>
    <scope>NUCLEOTIDE SEQUENCE</scope>
</reference>
<gene>
    <name evidence="7" type="ORF">PECAL_6P04200</name>
</gene>
<dbReference type="PANTHER" id="PTHR24185:SF1">
    <property type="entry name" value="CALCIUM-INDEPENDENT PHOSPHOLIPASE A2-GAMMA"/>
    <property type="match status" value="1"/>
</dbReference>
<dbReference type="PANTHER" id="PTHR24185">
    <property type="entry name" value="CALCIUM-INDEPENDENT PHOSPHOLIPASE A2-GAMMA"/>
    <property type="match status" value="1"/>
</dbReference>
<evidence type="ECO:0000313" key="8">
    <source>
        <dbReference type="Proteomes" id="UP000789595"/>
    </source>
</evidence>
<comment type="caution">
    <text evidence="7">The sequence shown here is derived from an EMBL/GenBank/DDBJ whole genome shotgun (WGS) entry which is preliminary data.</text>
</comment>
<dbReference type="Pfam" id="PF01734">
    <property type="entry name" value="Patatin"/>
    <property type="match status" value="1"/>
</dbReference>